<evidence type="ECO:0000313" key="21">
    <source>
        <dbReference type="VGNC" id="VGNC:16856"/>
    </source>
</evidence>
<comment type="subcellular location">
    <subcellularLocation>
        <location evidence="1">Endoplasmic reticulum membrane</location>
        <topology evidence="1">Single-pass type II membrane protein</topology>
    </subcellularLocation>
</comment>
<keyword evidence="7" id="KW-1133">Transmembrane helix</keyword>
<dbReference type="PaxDb" id="9796-ENSECAP00000015241"/>
<evidence type="ECO:0000256" key="15">
    <source>
        <dbReference type="ARBA" id="ARBA00023242"/>
    </source>
</evidence>
<dbReference type="GO" id="GO:0005654">
    <property type="term" value="C:nucleoplasm"/>
    <property type="evidence" value="ECO:0007669"/>
    <property type="project" value="Ensembl"/>
</dbReference>
<gene>
    <name evidence="19 21" type="primary">CREB3L4</name>
</gene>
<reference evidence="19" key="2">
    <citation type="submission" date="2025-08" db="UniProtKB">
        <authorList>
            <consortium name="Ensembl"/>
        </authorList>
    </citation>
    <scope>IDENTIFICATION</scope>
    <source>
        <strain evidence="19">Thoroughbred</strain>
    </source>
</reference>
<evidence type="ECO:0000256" key="14">
    <source>
        <dbReference type="ARBA" id="ARBA00023230"/>
    </source>
</evidence>
<reference evidence="19" key="3">
    <citation type="submission" date="2025-09" db="UniProtKB">
        <authorList>
            <consortium name="Ensembl"/>
        </authorList>
    </citation>
    <scope>IDENTIFICATION</scope>
    <source>
        <strain evidence="19">Thoroughbred</strain>
    </source>
</reference>
<evidence type="ECO:0000256" key="8">
    <source>
        <dbReference type="ARBA" id="ARBA00023015"/>
    </source>
</evidence>
<dbReference type="GO" id="GO:0000981">
    <property type="term" value="F:DNA-binding transcription factor activity, RNA polymerase II-specific"/>
    <property type="evidence" value="ECO:0000318"/>
    <property type="project" value="GO_Central"/>
</dbReference>
<dbReference type="FunCoup" id="F6QMI6">
    <property type="interactions" value="147"/>
</dbReference>
<dbReference type="CDD" id="cd14689">
    <property type="entry name" value="bZIP_CREB3"/>
    <property type="match status" value="1"/>
</dbReference>
<evidence type="ECO:0000256" key="10">
    <source>
        <dbReference type="ARBA" id="ARBA00023136"/>
    </source>
</evidence>
<keyword evidence="14" id="KW-0834">Unfolded protein response</keyword>
<keyword evidence="8" id="KW-0805">Transcription regulation</keyword>
<evidence type="ECO:0000256" key="1">
    <source>
        <dbReference type="ARBA" id="ARBA00004648"/>
    </source>
</evidence>
<dbReference type="VGNC" id="VGNC:16856">
    <property type="gene designation" value="CREB3L4"/>
</dbReference>
<dbReference type="GO" id="GO:0006357">
    <property type="term" value="P:regulation of transcription by RNA polymerase II"/>
    <property type="evidence" value="ECO:0000318"/>
    <property type="project" value="GO_Central"/>
</dbReference>
<keyword evidence="10" id="KW-0472">Membrane</keyword>
<keyword evidence="6" id="KW-0735">Signal-anchor</keyword>
<feature type="coiled-coil region" evidence="16">
    <location>
        <begin position="273"/>
        <end position="307"/>
    </location>
</feature>
<dbReference type="FunFam" id="1.20.5.170:FF:000042">
    <property type="entry name" value="Cyclic AMP-responsive element-binding protein 3-like protein 3"/>
    <property type="match status" value="1"/>
</dbReference>
<keyword evidence="13" id="KW-0325">Glycoprotein</keyword>
<evidence type="ECO:0000256" key="9">
    <source>
        <dbReference type="ARBA" id="ARBA00023125"/>
    </source>
</evidence>
<keyword evidence="20" id="KW-1185">Reference proteome</keyword>
<dbReference type="Ensembl" id="ENSECAT00000018675.3">
    <property type="protein sequence ID" value="ENSECAP00000015241.2"/>
    <property type="gene ID" value="ENSECAG00000017552.3"/>
</dbReference>
<dbReference type="Bgee" id="ENSECAG00000017552">
    <property type="expression patterns" value="Expressed in endometrium and 21 other cell types or tissues"/>
</dbReference>
<evidence type="ECO:0000256" key="4">
    <source>
        <dbReference type="ARBA" id="ARBA00022692"/>
    </source>
</evidence>
<name>F6QMI6_HORSE</name>
<evidence type="ECO:0000256" key="17">
    <source>
        <dbReference type="SAM" id="MobiDB-lite"/>
    </source>
</evidence>
<keyword evidence="11" id="KW-0010">Activator</keyword>
<dbReference type="PANTHER" id="PTHR45996">
    <property type="entry name" value="AGAP001464-PB"/>
    <property type="match status" value="1"/>
</dbReference>
<dbReference type="GO" id="GO:0031965">
    <property type="term" value="C:nuclear membrane"/>
    <property type="evidence" value="ECO:0007669"/>
    <property type="project" value="Ensembl"/>
</dbReference>
<evidence type="ECO:0000256" key="2">
    <source>
        <dbReference type="ARBA" id="ARBA00009050"/>
    </source>
</evidence>
<evidence type="ECO:0000256" key="11">
    <source>
        <dbReference type="ARBA" id="ARBA00023159"/>
    </source>
</evidence>
<dbReference type="SUPFAM" id="SSF57959">
    <property type="entry name" value="Leucine zipper domain"/>
    <property type="match status" value="1"/>
</dbReference>
<evidence type="ECO:0000256" key="13">
    <source>
        <dbReference type="ARBA" id="ARBA00023180"/>
    </source>
</evidence>
<dbReference type="GO" id="GO:0005789">
    <property type="term" value="C:endoplasmic reticulum membrane"/>
    <property type="evidence" value="ECO:0007669"/>
    <property type="project" value="UniProtKB-SubCell"/>
</dbReference>
<evidence type="ECO:0000313" key="20">
    <source>
        <dbReference type="Proteomes" id="UP000002281"/>
    </source>
</evidence>
<feature type="region of interest" description="Disordered" evidence="17">
    <location>
        <begin position="113"/>
        <end position="141"/>
    </location>
</feature>
<dbReference type="InterPro" id="IPR004827">
    <property type="entry name" value="bZIP"/>
</dbReference>
<accession>F6QMI6</accession>
<evidence type="ECO:0000256" key="3">
    <source>
        <dbReference type="ARBA" id="ARBA00013878"/>
    </source>
</evidence>
<dbReference type="Proteomes" id="UP000002281">
    <property type="component" value="Chromosome 5"/>
</dbReference>
<dbReference type="PANTHER" id="PTHR45996:SF2">
    <property type="entry name" value="CYCLIC AMP-RESPONSIVE ELEMENT-BINDING PROTEIN 3-LIKE PROTEIN 4"/>
    <property type="match status" value="1"/>
</dbReference>
<dbReference type="GO" id="GO:0005739">
    <property type="term" value="C:mitochondrion"/>
    <property type="evidence" value="ECO:0007669"/>
    <property type="project" value="Ensembl"/>
</dbReference>
<evidence type="ECO:0000256" key="6">
    <source>
        <dbReference type="ARBA" id="ARBA00022968"/>
    </source>
</evidence>
<evidence type="ECO:0000256" key="16">
    <source>
        <dbReference type="SAM" id="Coils"/>
    </source>
</evidence>
<evidence type="ECO:0000256" key="12">
    <source>
        <dbReference type="ARBA" id="ARBA00023163"/>
    </source>
</evidence>
<comment type="similarity">
    <text evidence="2">Belongs to the bZIP family. ATF subfamily.</text>
</comment>
<feature type="domain" description="BZIP" evidence="18">
    <location>
        <begin position="248"/>
        <end position="311"/>
    </location>
</feature>
<dbReference type="GO" id="GO:0001228">
    <property type="term" value="F:DNA-binding transcription activator activity, RNA polymerase II-specific"/>
    <property type="evidence" value="ECO:0007669"/>
    <property type="project" value="Ensembl"/>
</dbReference>
<feature type="region of interest" description="Disordered" evidence="17">
    <location>
        <begin position="1"/>
        <end position="32"/>
    </location>
</feature>
<organism evidence="19 20">
    <name type="scientific">Equus caballus</name>
    <name type="common">Horse</name>
    <dbReference type="NCBI Taxonomy" id="9796"/>
    <lineage>
        <taxon>Eukaryota</taxon>
        <taxon>Metazoa</taxon>
        <taxon>Chordata</taxon>
        <taxon>Craniata</taxon>
        <taxon>Vertebrata</taxon>
        <taxon>Euteleostomi</taxon>
        <taxon>Mammalia</taxon>
        <taxon>Eutheria</taxon>
        <taxon>Laurasiatheria</taxon>
        <taxon>Perissodactyla</taxon>
        <taxon>Equidae</taxon>
        <taxon>Equus</taxon>
    </lineage>
</organism>
<dbReference type="GeneTree" id="ENSGT00940000160806"/>
<dbReference type="InterPro" id="IPR046347">
    <property type="entry name" value="bZIP_sf"/>
</dbReference>
<reference evidence="19 20" key="1">
    <citation type="journal article" date="2009" name="Science">
        <title>Genome sequence, comparative analysis, and population genetics of the domestic horse.</title>
        <authorList>
            <consortium name="Broad Institute Genome Sequencing Platform"/>
            <consortium name="Broad Institute Whole Genome Assembly Team"/>
            <person name="Wade C.M."/>
            <person name="Giulotto E."/>
            <person name="Sigurdsson S."/>
            <person name="Zoli M."/>
            <person name="Gnerre S."/>
            <person name="Imsland F."/>
            <person name="Lear T.L."/>
            <person name="Adelson D.L."/>
            <person name="Bailey E."/>
            <person name="Bellone R.R."/>
            <person name="Bloecker H."/>
            <person name="Distl O."/>
            <person name="Edgar R.C."/>
            <person name="Garber M."/>
            <person name="Leeb T."/>
            <person name="Mauceli E."/>
            <person name="MacLeod J.N."/>
            <person name="Penedo M.C.T."/>
            <person name="Raison J.M."/>
            <person name="Sharpe T."/>
            <person name="Vogel J."/>
            <person name="Andersson L."/>
            <person name="Antczak D.F."/>
            <person name="Biagi T."/>
            <person name="Binns M.M."/>
            <person name="Chowdhary B.P."/>
            <person name="Coleman S.J."/>
            <person name="Della Valle G."/>
            <person name="Fryc S."/>
            <person name="Guerin G."/>
            <person name="Hasegawa T."/>
            <person name="Hill E.W."/>
            <person name="Jurka J."/>
            <person name="Kiialainen A."/>
            <person name="Lindgren G."/>
            <person name="Liu J."/>
            <person name="Magnani E."/>
            <person name="Mickelson J.R."/>
            <person name="Murray J."/>
            <person name="Nergadze S.G."/>
            <person name="Onofrio R."/>
            <person name="Pedroni S."/>
            <person name="Piras M.F."/>
            <person name="Raudsepp T."/>
            <person name="Rocchi M."/>
            <person name="Roeed K.H."/>
            <person name="Ryder O.A."/>
            <person name="Searle S."/>
            <person name="Skow L."/>
            <person name="Swinburne J.E."/>
            <person name="Syvaenen A.C."/>
            <person name="Tozaki T."/>
            <person name="Valberg S.J."/>
            <person name="Vaudin M."/>
            <person name="White J.R."/>
            <person name="Zody M.C."/>
            <person name="Lander E.S."/>
            <person name="Lindblad-Toh K."/>
        </authorList>
    </citation>
    <scope>NUCLEOTIDE SEQUENCE [LARGE SCALE GENOMIC DNA]</scope>
    <source>
        <strain evidence="19 20">Thoroughbred</strain>
    </source>
</reference>
<evidence type="ECO:0000256" key="5">
    <source>
        <dbReference type="ARBA" id="ARBA00022824"/>
    </source>
</evidence>
<dbReference type="STRING" id="9796.ENSECAP00000015241"/>
<dbReference type="GO" id="GO:0000978">
    <property type="term" value="F:RNA polymerase II cis-regulatory region sequence-specific DNA binding"/>
    <property type="evidence" value="ECO:0000318"/>
    <property type="project" value="GO_Central"/>
</dbReference>
<evidence type="ECO:0000259" key="18">
    <source>
        <dbReference type="PROSITE" id="PS50217"/>
    </source>
</evidence>
<keyword evidence="5" id="KW-0256">Endoplasmic reticulum</keyword>
<dbReference type="InParanoid" id="F6QMI6"/>
<dbReference type="HOGENOM" id="CLU_047257_3_0_1"/>
<dbReference type="Gene3D" id="1.20.5.170">
    <property type="match status" value="1"/>
</dbReference>
<keyword evidence="12" id="KW-0804">Transcription</keyword>
<dbReference type="SMART" id="SM00338">
    <property type="entry name" value="BRLZ"/>
    <property type="match status" value="1"/>
</dbReference>
<evidence type="ECO:0000256" key="7">
    <source>
        <dbReference type="ARBA" id="ARBA00022989"/>
    </source>
</evidence>
<dbReference type="PROSITE" id="PS50217">
    <property type="entry name" value="BZIP"/>
    <property type="match status" value="1"/>
</dbReference>
<dbReference type="Pfam" id="PF00170">
    <property type="entry name" value="bZIP_1"/>
    <property type="match status" value="1"/>
</dbReference>
<keyword evidence="16" id="KW-0175">Coiled coil</keyword>
<dbReference type="InterPro" id="IPR051381">
    <property type="entry name" value="CREB_ATF_subfamily"/>
</dbReference>
<sequence>MGTKLHMRVSSSSSSRAPNFTSSPTVPPSRRMDFRTPELLDMWLEPPEDVFSTGSFLELGFHCPPPEVPVTRLQEQGKQGWESSGGLGCGLQESEPEDFLKLFIDPNEVYCSEASPGSDSGISEDPGHPDSPPASKAPSSPALYEVVYEAGALERMQGETGPAVEPISIQLDQRSPPLLMPDACMVSELHLDAHAHILPRAGTVNPVPPVTLLPCQTLFLTDEEKRLLGQEGVSLPSHLPLTKAEERVLKKVRRKIRNKQSAQDSRRRKKEYIDGLESRVAACSAQNQELQKKVQELERHNISLVTQLRQLQMLIAQTSNKAAQTSTCVLILLFSLALIILPSFSPFQGLPEAGPDDYQPHGVISRNILTHKDMTENLETPVVESRLGGPPGGINGSTSTLLEKIGGKLGPSRRVRTVLHADEM</sequence>
<dbReference type="GO" id="GO:0005794">
    <property type="term" value="C:Golgi apparatus"/>
    <property type="evidence" value="ECO:0007669"/>
    <property type="project" value="Ensembl"/>
</dbReference>
<proteinExistence type="inferred from homology"/>
<protein>
    <recommendedName>
        <fullName evidence="3">Cyclic AMP-responsive element-binding protein 3-like protein 4</fullName>
    </recommendedName>
</protein>
<keyword evidence="9" id="KW-0238">DNA-binding</keyword>
<dbReference type="GO" id="GO:0005634">
    <property type="term" value="C:nucleus"/>
    <property type="evidence" value="ECO:0000318"/>
    <property type="project" value="GO_Central"/>
</dbReference>
<dbReference type="AlphaFoldDB" id="F6QMI6"/>
<keyword evidence="4" id="KW-0812">Transmembrane</keyword>
<dbReference type="GO" id="GO:0007283">
    <property type="term" value="P:spermatogenesis"/>
    <property type="evidence" value="ECO:0007669"/>
    <property type="project" value="Ensembl"/>
</dbReference>
<evidence type="ECO:0000313" key="19">
    <source>
        <dbReference type="Ensembl" id="ENSECAP00000015241.2"/>
    </source>
</evidence>
<keyword evidence="15" id="KW-0539">Nucleus</keyword>
<dbReference type="GO" id="GO:0006986">
    <property type="term" value="P:response to unfolded protein"/>
    <property type="evidence" value="ECO:0007669"/>
    <property type="project" value="UniProtKB-KW"/>
</dbReference>